<dbReference type="AlphaFoldDB" id="G1K0G5"/>
<proteinExistence type="evidence at transcript level"/>
<name>G1K0G5_RHOPR</name>
<organism evidence="1">
    <name type="scientific">Rhodnius prolixus</name>
    <name type="common">Triatomid bug</name>
    <dbReference type="NCBI Taxonomy" id="13249"/>
    <lineage>
        <taxon>Eukaryota</taxon>
        <taxon>Metazoa</taxon>
        <taxon>Ecdysozoa</taxon>
        <taxon>Arthropoda</taxon>
        <taxon>Hexapoda</taxon>
        <taxon>Insecta</taxon>
        <taxon>Pterygota</taxon>
        <taxon>Neoptera</taxon>
        <taxon>Paraneoptera</taxon>
        <taxon>Hemiptera</taxon>
        <taxon>Heteroptera</taxon>
        <taxon>Panheteroptera</taxon>
        <taxon>Cimicomorpha</taxon>
        <taxon>Reduviidae</taxon>
        <taxon>Triatominae</taxon>
        <taxon>Rhodnius</taxon>
    </lineage>
</organism>
<evidence type="ECO:0000313" key="1">
    <source>
        <dbReference type="EMBL" id="AEL79276.1"/>
    </source>
</evidence>
<dbReference type="EMBL" id="JO495047">
    <property type="protein sequence ID" value="AEL79276.1"/>
    <property type="molecule type" value="mRNA"/>
</dbReference>
<feature type="non-terminal residue" evidence="1">
    <location>
        <position position="127"/>
    </location>
</feature>
<feature type="non-terminal residue" evidence="1">
    <location>
        <position position="1"/>
    </location>
</feature>
<accession>G1K0G5</accession>
<sequence length="127" mass="15104">TFNFFYYFMKGKSLLNLMDRRTFTKSLLNIVKTITNFVLQAVLFFQRVDSISVLQNIGNLRFSNFKPNSTLINSLLEIVQTHRIIEFLRKKIEQTFRQVDDGSIWFLQNLPTHLFSLLELTTFVWET</sequence>
<protein>
    <submittedName>
        <fullName evidence="1">Uncharacterized protein</fullName>
    </submittedName>
</protein>
<reference evidence="1" key="1">
    <citation type="journal article" date="2011" name="Insect Biochem. Mol. Biol.">
        <title>Transcriptome and gene expression profile of ovarian follicle tissue of the triatomine bug Rhodnius prolixus.</title>
        <authorList>
            <person name="Medeiros M.N."/>
            <person name="Logullo R."/>
            <person name="Ramos I.B."/>
            <person name="Sorgine M.H."/>
            <person name="Paiva-Silva G.O."/>
            <person name="Mesquita R.D."/>
            <person name="Machado E.A."/>
            <person name="Coutinho M.A."/>
            <person name="Masuda H."/>
            <person name="Capurro M.L."/>
            <person name="Ribeiro J.M."/>
            <person name="Cardoso Braz G.R."/>
            <person name="Oliveira P.L."/>
        </authorList>
    </citation>
    <scope>NUCLEOTIDE SEQUENCE</scope>
    <source>
        <tissue evidence="1">Ovary</tissue>
    </source>
</reference>